<accession>A0A2A2F5Q3</accession>
<dbReference type="OrthoDB" id="293186at2157"/>
<dbReference type="AlphaFoldDB" id="A0A2A2F5Q3"/>
<comment type="caution">
    <text evidence="1">The sequence shown here is derived from an EMBL/GenBank/DDBJ whole genome shotgun (WGS) entry which is preliminary data.</text>
</comment>
<gene>
    <name evidence="1" type="ORF">CK500_15920</name>
</gene>
<sequence length="228" mass="23629">MTMKLNRRSVLGAIGLVGVGTGAAFGSGAFTSTTAERAVEVNVFGGENIGSDGLANGDDGNGLNQSETNTLGDEIRSNFVDVLVDTSDFNTVSFNQTAGDGAQLDAANLFPSSNPTSYRSDIDQNYVSLVANDVRIVFGDTESGSGDSLPPNSTVDYDGLFAFETAGDFDVTFQGDGDFLTQIGGKSISSDAEFTNVTDSDDAQKNAVVETGNGTENEGLNIVIENNA</sequence>
<name>A0A2A2F5Q3_9EURY</name>
<keyword evidence="2" id="KW-1185">Reference proteome</keyword>
<dbReference type="PROSITE" id="PS51318">
    <property type="entry name" value="TAT"/>
    <property type="match status" value="1"/>
</dbReference>
<evidence type="ECO:0008006" key="3">
    <source>
        <dbReference type="Google" id="ProtNLM"/>
    </source>
</evidence>
<dbReference type="InterPro" id="IPR006311">
    <property type="entry name" value="TAT_signal"/>
</dbReference>
<evidence type="ECO:0000313" key="2">
    <source>
        <dbReference type="Proteomes" id="UP000218083"/>
    </source>
</evidence>
<organism evidence="1 2">
    <name type="scientific">Halorubrum salipaludis</name>
    <dbReference type="NCBI Taxonomy" id="2032630"/>
    <lineage>
        <taxon>Archaea</taxon>
        <taxon>Methanobacteriati</taxon>
        <taxon>Methanobacteriota</taxon>
        <taxon>Stenosarchaea group</taxon>
        <taxon>Halobacteria</taxon>
        <taxon>Halobacteriales</taxon>
        <taxon>Haloferacaceae</taxon>
        <taxon>Halorubrum</taxon>
    </lineage>
</organism>
<protein>
    <recommendedName>
        <fullName evidence="3">DUF1102 domain-containing protein</fullName>
    </recommendedName>
</protein>
<dbReference type="Proteomes" id="UP000218083">
    <property type="component" value="Unassembled WGS sequence"/>
</dbReference>
<evidence type="ECO:0000313" key="1">
    <source>
        <dbReference type="EMBL" id="PAU80007.1"/>
    </source>
</evidence>
<dbReference type="EMBL" id="NSKC01000013">
    <property type="protein sequence ID" value="PAU80007.1"/>
    <property type="molecule type" value="Genomic_DNA"/>
</dbReference>
<proteinExistence type="predicted"/>
<reference evidence="1 2" key="1">
    <citation type="submission" date="2017-08" db="EMBL/GenBank/DDBJ databases">
        <title>The strain WRN001 was isolated from Binhai saline alkaline soil, Tianjin, China.</title>
        <authorList>
            <person name="Liu D."/>
            <person name="Zhang G."/>
        </authorList>
    </citation>
    <scope>NUCLEOTIDE SEQUENCE [LARGE SCALE GENOMIC DNA]</scope>
    <source>
        <strain evidence="1 2">WN019</strain>
    </source>
</reference>